<accession>A0A843W8Y1</accession>
<evidence type="ECO:0000313" key="2">
    <source>
        <dbReference type="Proteomes" id="UP000652761"/>
    </source>
</evidence>
<organism evidence="1 2">
    <name type="scientific">Colocasia esculenta</name>
    <name type="common">Wild taro</name>
    <name type="synonym">Arum esculentum</name>
    <dbReference type="NCBI Taxonomy" id="4460"/>
    <lineage>
        <taxon>Eukaryota</taxon>
        <taxon>Viridiplantae</taxon>
        <taxon>Streptophyta</taxon>
        <taxon>Embryophyta</taxon>
        <taxon>Tracheophyta</taxon>
        <taxon>Spermatophyta</taxon>
        <taxon>Magnoliopsida</taxon>
        <taxon>Liliopsida</taxon>
        <taxon>Araceae</taxon>
        <taxon>Aroideae</taxon>
        <taxon>Colocasieae</taxon>
        <taxon>Colocasia</taxon>
    </lineage>
</organism>
<gene>
    <name evidence="1" type="ORF">Taro_036177</name>
</gene>
<dbReference type="Proteomes" id="UP000652761">
    <property type="component" value="Unassembled WGS sequence"/>
</dbReference>
<evidence type="ECO:0000313" key="1">
    <source>
        <dbReference type="EMBL" id="MQM03398.1"/>
    </source>
</evidence>
<proteinExistence type="predicted"/>
<comment type="caution">
    <text evidence="1">The sequence shown here is derived from an EMBL/GenBank/DDBJ whole genome shotgun (WGS) entry which is preliminary data.</text>
</comment>
<reference evidence="1" key="1">
    <citation type="submission" date="2017-07" db="EMBL/GenBank/DDBJ databases">
        <title>Taro Niue Genome Assembly and Annotation.</title>
        <authorList>
            <person name="Atibalentja N."/>
            <person name="Keating K."/>
            <person name="Fields C.J."/>
        </authorList>
    </citation>
    <scope>NUCLEOTIDE SEQUENCE</scope>
    <source>
        <strain evidence="1">Niue_2</strain>
        <tissue evidence="1">Leaf</tissue>
    </source>
</reference>
<dbReference type="AlphaFoldDB" id="A0A843W8Y1"/>
<sequence>MLWSFSSEILAVLTPGGSCGMGTTRGRRSERGRTVDEEVLGVLRRLLPVDTSSSFQETCSHVWDSMSTHSQVVSTQSS</sequence>
<protein>
    <submittedName>
        <fullName evidence="1">Uncharacterized protein</fullName>
    </submittedName>
</protein>
<name>A0A843W8Y1_COLES</name>
<dbReference type="EMBL" id="NMUH01003026">
    <property type="protein sequence ID" value="MQM03398.1"/>
    <property type="molecule type" value="Genomic_DNA"/>
</dbReference>
<keyword evidence="2" id="KW-1185">Reference proteome</keyword>